<accession>A0ABR9F5W8</accession>
<dbReference type="Gene3D" id="1.10.10.10">
    <property type="entry name" value="Winged helix-like DNA-binding domain superfamily/Winged helix DNA-binding domain"/>
    <property type="match status" value="1"/>
</dbReference>
<dbReference type="EMBL" id="RRZD01000031">
    <property type="protein sequence ID" value="MBE0401873.1"/>
    <property type="molecule type" value="Genomic_DNA"/>
</dbReference>
<evidence type="ECO:0000313" key="9">
    <source>
        <dbReference type="Proteomes" id="UP001645039"/>
    </source>
</evidence>
<dbReference type="Pfam" id="PF00392">
    <property type="entry name" value="GntR"/>
    <property type="match status" value="1"/>
</dbReference>
<dbReference type="GO" id="GO:0008483">
    <property type="term" value="F:transaminase activity"/>
    <property type="evidence" value="ECO:0007669"/>
    <property type="project" value="UniProtKB-KW"/>
</dbReference>
<evidence type="ECO:0000256" key="3">
    <source>
        <dbReference type="ARBA" id="ARBA00023015"/>
    </source>
</evidence>
<comment type="caution">
    <text evidence="8">The sequence shown here is derived from an EMBL/GenBank/DDBJ whole genome shotgun (WGS) entry which is preliminary data.</text>
</comment>
<dbReference type="InterPro" id="IPR051446">
    <property type="entry name" value="HTH_trans_reg/aminotransferase"/>
</dbReference>
<keyword evidence="5" id="KW-0804">Transcription</keyword>
<dbReference type="Pfam" id="PF00155">
    <property type="entry name" value="Aminotran_1_2"/>
    <property type="match status" value="1"/>
</dbReference>
<dbReference type="CDD" id="cd07377">
    <property type="entry name" value="WHTH_GntR"/>
    <property type="match status" value="1"/>
</dbReference>
<comment type="similarity">
    <text evidence="1">In the C-terminal section; belongs to the class-I pyridoxal-phosphate-dependent aminotransferase family.</text>
</comment>
<protein>
    <submittedName>
        <fullName evidence="8">PLP-dependent aminotransferase family protein</fullName>
    </submittedName>
</protein>
<gene>
    <name evidence="8" type="ORF">EI168_17480</name>
</gene>
<dbReference type="RefSeq" id="WP_192536310.1">
    <property type="nucleotide sequence ID" value="NZ_CP189764.1"/>
</dbReference>
<reference evidence="8 9" key="1">
    <citation type="submission" date="2020-07" db="EMBL/GenBank/DDBJ databases">
        <title>Halophilic bacteria isolated from french cheeses.</title>
        <authorList>
            <person name="Kothe C.I."/>
            <person name="Farah-Kraiem B."/>
            <person name="Renault P."/>
            <person name="Dridi B."/>
        </authorList>
    </citation>
    <scope>NUCLEOTIDE SEQUENCE [LARGE SCALE GENOMIC DNA]</scope>
    <source>
        <strain evidence="8 9">FME1</strain>
    </source>
</reference>
<dbReference type="PANTHER" id="PTHR46577:SF1">
    <property type="entry name" value="HTH-TYPE TRANSCRIPTIONAL REGULATORY PROTEIN GABR"/>
    <property type="match status" value="1"/>
</dbReference>
<dbReference type="InterPro" id="IPR036388">
    <property type="entry name" value="WH-like_DNA-bd_sf"/>
</dbReference>
<dbReference type="SUPFAM" id="SSF53383">
    <property type="entry name" value="PLP-dependent transferases"/>
    <property type="match status" value="1"/>
</dbReference>
<keyword evidence="2" id="KW-0663">Pyridoxal phosphate</keyword>
<keyword evidence="3" id="KW-0805">Transcription regulation</keyword>
<keyword evidence="9" id="KW-1185">Reference proteome</keyword>
<name>A0ABR9F5W8_9GAMM</name>
<dbReference type="InterPro" id="IPR015424">
    <property type="entry name" value="PyrdxlP-dep_Trfase"/>
</dbReference>
<dbReference type="InterPro" id="IPR000524">
    <property type="entry name" value="Tscrpt_reg_HTH_GntR"/>
</dbReference>
<dbReference type="Gene3D" id="3.90.1150.10">
    <property type="entry name" value="Aspartate Aminotransferase, domain 1"/>
    <property type="match status" value="1"/>
</dbReference>
<evidence type="ECO:0000256" key="6">
    <source>
        <dbReference type="SAM" id="MobiDB-lite"/>
    </source>
</evidence>
<evidence type="ECO:0000256" key="5">
    <source>
        <dbReference type="ARBA" id="ARBA00023163"/>
    </source>
</evidence>
<evidence type="ECO:0000256" key="2">
    <source>
        <dbReference type="ARBA" id="ARBA00022898"/>
    </source>
</evidence>
<dbReference type="Gene3D" id="3.40.640.10">
    <property type="entry name" value="Type I PLP-dependent aspartate aminotransferase-like (Major domain)"/>
    <property type="match status" value="1"/>
</dbReference>
<evidence type="ECO:0000259" key="7">
    <source>
        <dbReference type="PROSITE" id="PS50949"/>
    </source>
</evidence>
<dbReference type="Proteomes" id="UP001645039">
    <property type="component" value="Unassembled WGS sequence"/>
</dbReference>
<keyword evidence="4" id="KW-0238">DNA-binding</keyword>
<dbReference type="InterPro" id="IPR015421">
    <property type="entry name" value="PyrdxlP-dep_Trfase_major"/>
</dbReference>
<dbReference type="InterPro" id="IPR015422">
    <property type="entry name" value="PyrdxlP-dep_Trfase_small"/>
</dbReference>
<keyword evidence="8" id="KW-0808">Transferase</keyword>
<evidence type="ECO:0000256" key="1">
    <source>
        <dbReference type="ARBA" id="ARBA00005384"/>
    </source>
</evidence>
<dbReference type="InterPro" id="IPR004839">
    <property type="entry name" value="Aminotransferase_I/II_large"/>
</dbReference>
<dbReference type="InterPro" id="IPR036390">
    <property type="entry name" value="WH_DNA-bd_sf"/>
</dbReference>
<dbReference type="CDD" id="cd00609">
    <property type="entry name" value="AAT_like"/>
    <property type="match status" value="1"/>
</dbReference>
<dbReference type="SMART" id="SM00345">
    <property type="entry name" value="HTH_GNTR"/>
    <property type="match status" value="1"/>
</dbReference>
<proteinExistence type="inferred from homology"/>
<organism evidence="8 9">
    <name type="scientific">Halomonas casei</name>
    <dbReference type="NCBI Taxonomy" id="2742613"/>
    <lineage>
        <taxon>Bacteria</taxon>
        <taxon>Pseudomonadati</taxon>
        <taxon>Pseudomonadota</taxon>
        <taxon>Gammaproteobacteria</taxon>
        <taxon>Oceanospirillales</taxon>
        <taxon>Halomonadaceae</taxon>
        <taxon>Halomonas</taxon>
    </lineage>
</organism>
<sequence>MLDTLLTEVEKELGSLNHPEPLYIQLAQALSNAIRSGQIGLGEKLPPHRELAKRLKVNVSTVTRAMAILQDDKLIETRPGRGTRVSAYRSEEAQFQSAPLNETGIIDLSVNRPATDAYNHVLAALLPELPLDPRFSSMKDYHPSEGPTWAREAAAAWLCQQGLTANASQVIMCDGAQHGLALALRAIVEPGETVLADDITYQGIAALCRTLDVNLEGVRTDERGMVPQALQDACNKHAPRAVFIVSSIQNPTAVTLDQERRNELLTVIEAAGVLLIEDDVYRPLLDTPIPPLASSLPEQTLYITSLSKCVAPGLRIGFILAPADLVTDLSSSLRVDCWSTAPLSALVATRLMESGKVRDLIVVQREELRARQAILRQIMGDLDVHSGPTAPHAWLKLPDSWQNHHFSNACLNKGVAVLPGSAFVLAPQNTSNAIRINLSAASTREQLTHGLTVIAELSRNGPPPQPRLSYDSNTQ</sequence>
<dbReference type="PROSITE" id="PS50949">
    <property type="entry name" value="HTH_GNTR"/>
    <property type="match status" value="1"/>
</dbReference>
<evidence type="ECO:0000313" key="8">
    <source>
        <dbReference type="EMBL" id="MBE0401873.1"/>
    </source>
</evidence>
<dbReference type="PANTHER" id="PTHR46577">
    <property type="entry name" value="HTH-TYPE TRANSCRIPTIONAL REGULATORY PROTEIN GABR"/>
    <property type="match status" value="1"/>
</dbReference>
<feature type="domain" description="HTH gntR-type" evidence="7">
    <location>
        <begin position="20"/>
        <end position="88"/>
    </location>
</feature>
<keyword evidence="8" id="KW-0032">Aminotransferase</keyword>
<feature type="region of interest" description="Disordered" evidence="6">
    <location>
        <begin position="456"/>
        <end position="475"/>
    </location>
</feature>
<dbReference type="SUPFAM" id="SSF46785">
    <property type="entry name" value="Winged helix' DNA-binding domain"/>
    <property type="match status" value="1"/>
</dbReference>
<evidence type="ECO:0000256" key="4">
    <source>
        <dbReference type="ARBA" id="ARBA00023125"/>
    </source>
</evidence>